<proteinExistence type="inferred from homology"/>
<dbReference type="Pfam" id="PF00768">
    <property type="entry name" value="Peptidase_S11"/>
    <property type="match status" value="1"/>
</dbReference>
<dbReference type="GO" id="GO:0009002">
    <property type="term" value="F:serine-type D-Ala-D-Ala carboxypeptidase activity"/>
    <property type="evidence" value="ECO:0007669"/>
    <property type="project" value="UniProtKB-EC"/>
</dbReference>
<evidence type="ECO:0000256" key="2">
    <source>
        <dbReference type="ARBA" id="ARBA00022729"/>
    </source>
</evidence>
<comment type="caution">
    <text evidence="9">The sequence shown here is derived from an EMBL/GenBank/DDBJ whole genome shotgun (WGS) entry which is preliminary data.</text>
</comment>
<dbReference type="Gene3D" id="3.40.710.10">
    <property type="entry name" value="DD-peptidase/beta-lactamase superfamily"/>
    <property type="match status" value="1"/>
</dbReference>
<keyword evidence="5" id="KW-0573">Peptidoglycan synthesis</keyword>
<dbReference type="InterPro" id="IPR001967">
    <property type="entry name" value="Peptidase_S11_N"/>
</dbReference>
<dbReference type="InterPro" id="IPR012338">
    <property type="entry name" value="Beta-lactam/transpept-like"/>
</dbReference>
<name>A0ABU1I3D0_9MICO</name>
<evidence type="ECO:0000256" key="7">
    <source>
        <dbReference type="RuleBase" id="RU004016"/>
    </source>
</evidence>
<dbReference type="EMBL" id="JAVIZA010000001">
    <property type="protein sequence ID" value="MDR6168396.1"/>
    <property type="molecule type" value="Genomic_DNA"/>
</dbReference>
<keyword evidence="9" id="KW-0121">Carboxypeptidase</keyword>
<feature type="domain" description="Peptidase S11 D-alanyl-D-alanine carboxypeptidase A N-terminal" evidence="8">
    <location>
        <begin position="162"/>
        <end position="349"/>
    </location>
</feature>
<evidence type="ECO:0000256" key="4">
    <source>
        <dbReference type="ARBA" id="ARBA00022960"/>
    </source>
</evidence>
<evidence type="ECO:0000313" key="9">
    <source>
        <dbReference type="EMBL" id="MDR6168396.1"/>
    </source>
</evidence>
<evidence type="ECO:0000259" key="8">
    <source>
        <dbReference type="Pfam" id="PF00768"/>
    </source>
</evidence>
<keyword evidence="2" id="KW-0732">Signal</keyword>
<evidence type="ECO:0000313" key="10">
    <source>
        <dbReference type="Proteomes" id="UP001260188"/>
    </source>
</evidence>
<evidence type="ECO:0000256" key="6">
    <source>
        <dbReference type="ARBA" id="ARBA00023316"/>
    </source>
</evidence>
<keyword evidence="4" id="KW-0133">Cell shape</keyword>
<gene>
    <name evidence="9" type="ORF">QE367_002600</name>
</gene>
<sequence>MIRIRFDGRSVDRFLSARLTGLPWLSMKYIGARALYVGRVTSPAPRVALAWLDDDAVASGNDRRDAAASAGPYTLAHAELLTEPPRRSAAPAVLSTLGVAALTVGGYTAATLLWPLDAVAPDILPAALSAPAAPVAQPAWPAEGAGATAVGGFAAVSASSGEPESIASITKLVTALVVLDRMPLADGEQGPEFAFTSADRREYRAYLADDQSALDVPVDGVLTQYQLLQGVLIGSANNYADRLVSELWPDEDAYVEAANAWLQAHGLGGVTVVDSSGIDPENTAAPASVITLAETAMSNPVISGIVGQRSAELPGAGFVENTNALLADPAVVGVKTGSLFGSYNLVAAKDTDVDGVNVRVYATALDQPDDETRHSATAALLDRTISEIAASPALPAGTVAGTATTAWGATSEIVTESDIRVALWNTQSSQAAANVELGDSRGAGDEAGELTLTGPLGTATTALRLTTDIPDPDVWWRLSHPLQLWGLAD</sequence>
<reference evidence="9 10" key="1">
    <citation type="submission" date="2023-08" db="EMBL/GenBank/DDBJ databases">
        <title>Functional and genomic diversity of the sorghum phyllosphere microbiome.</title>
        <authorList>
            <person name="Shade A."/>
        </authorList>
    </citation>
    <scope>NUCLEOTIDE SEQUENCE [LARGE SCALE GENOMIC DNA]</scope>
    <source>
        <strain evidence="9 10">SORGH_AS_0919</strain>
    </source>
</reference>
<keyword evidence="9" id="KW-0645">Protease</keyword>
<evidence type="ECO:0000256" key="3">
    <source>
        <dbReference type="ARBA" id="ARBA00022801"/>
    </source>
</evidence>
<keyword evidence="10" id="KW-1185">Reference proteome</keyword>
<dbReference type="Proteomes" id="UP001260188">
    <property type="component" value="Unassembled WGS sequence"/>
</dbReference>
<accession>A0ABU1I3D0</accession>
<dbReference type="SUPFAM" id="SSF56601">
    <property type="entry name" value="beta-lactamase/transpeptidase-like"/>
    <property type="match status" value="1"/>
</dbReference>
<comment type="similarity">
    <text evidence="1 7">Belongs to the peptidase S11 family.</text>
</comment>
<organism evidence="9 10">
    <name type="scientific">Microbacterium paludicola</name>
    <dbReference type="NCBI Taxonomy" id="300019"/>
    <lineage>
        <taxon>Bacteria</taxon>
        <taxon>Bacillati</taxon>
        <taxon>Actinomycetota</taxon>
        <taxon>Actinomycetes</taxon>
        <taxon>Micrococcales</taxon>
        <taxon>Microbacteriaceae</taxon>
        <taxon>Microbacterium</taxon>
    </lineage>
</organism>
<keyword evidence="3 9" id="KW-0378">Hydrolase</keyword>
<dbReference type="PRINTS" id="PR00725">
    <property type="entry name" value="DADACBPTASE1"/>
</dbReference>
<evidence type="ECO:0000256" key="5">
    <source>
        <dbReference type="ARBA" id="ARBA00022984"/>
    </source>
</evidence>
<keyword evidence="6" id="KW-0961">Cell wall biogenesis/degradation</keyword>
<evidence type="ECO:0000256" key="1">
    <source>
        <dbReference type="ARBA" id="ARBA00007164"/>
    </source>
</evidence>
<protein>
    <submittedName>
        <fullName evidence="9">D-alanyl-D-alanine carboxypeptidase (Penicillin-binding protein 5/6)</fullName>
        <ecNumber evidence="9">3.4.16.4</ecNumber>
    </submittedName>
</protein>
<dbReference type="EC" id="3.4.16.4" evidence="9"/>
<dbReference type="InterPro" id="IPR018044">
    <property type="entry name" value="Peptidase_S11"/>
</dbReference>